<name>A0A2P2KUQ8_RHIMU</name>
<evidence type="ECO:0000256" key="1">
    <source>
        <dbReference type="SAM" id="MobiDB-lite"/>
    </source>
</evidence>
<feature type="region of interest" description="Disordered" evidence="1">
    <location>
        <begin position="29"/>
        <end position="66"/>
    </location>
</feature>
<reference evidence="2" key="1">
    <citation type="submission" date="2018-02" db="EMBL/GenBank/DDBJ databases">
        <title>Rhizophora mucronata_Transcriptome.</title>
        <authorList>
            <person name="Meera S.P."/>
            <person name="Sreeshan A."/>
            <person name="Augustine A."/>
        </authorList>
    </citation>
    <scope>NUCLEOTIDE SEQUENCE</scope>
    <source>
        <tissue evidence="2">Leaf</tissue>
    </source>
</reference>
<protein>
    <submittedName>
        <fullName evidence="2">Uncharacterized protein</fullName>
    </submittedName>
</protein>
<accession>A0A2P2KUQ8</accession>
<dbReference type="EMBL" id="GGEC01028967">
    <property type="protein sequence ID" value="MBX09451.1"/>
    <property type="molecule type" value="Transcribed_RNA"/>
</dbReference>
<feature type="compositionally biased region" description="Polar residues" evidence="1">
    <location>
        <begin position="29"/>
        <end position="38"/>
    </location>
</feature>
<organism evidence="2">
    <name type="scientific">Rhizophora mucronata</name>
    <name type="common">Asiatic mangrove</name>
    <dbReference type="NCBI Taxonomy" id="61149"/>
    <lineage>
        <taxon>Eukaryota</taxon>
        <taxon>Viridiplantae</taxon>
        <taxon>Streptophyta</taxon>
        <taxon>Embryophyta</taxon>
        <taxon>Tracheophyta</taxon>
        <taxon>Spermatophyta</taxon>
        <taxon>Magnoliopsida</taxon>
        <taxon>eudicotyledons</taxon>
        <taxon>Gunneridae</taxon>
        <taxon>Pentapetalae</taxon>
        <taxon>rosids</taxon>
        <taxon>fabids</taxon>
        <taxon>Malpighiales</taxon>
        <taxon>Rhizophoraceae</taxon>
        <taxon>Rhizophora</taxon>
    </lineage>
</organism>
<dbReference type="AlphaFoldDB" id="A0A2P2KUQ8"/>
<sequence length="129" mass="13760">MIKAIPNAAAMIHTIAPAVFLGCCLRRTSTSPTDSASAGQGLAMAPPQRPSLPEKEDGCKLGNIEPDSGIGPVRKLYDTSKLSRVLQFSKLEGIAPVRKLWERSTAVIADSVEISGGIMPVSELRLKFK</sequence>
<dbReference type="PROSITE" id="PS51257">
    <property type="entry name" value="PROKAR_LIPOPROTEIN"/>
    <property type="match status" value="1"/>
</dbReference>
<proteinExistence type="predicted"/>
<evidence type="ECO:0000313" key="2">
    <source>
        <dbReference type="EMBL" id="MBX09451.1"/>
    </source>
</evidence>